<comment type="caution">
    <text evidence="1">The sequence shown here is derived from an EMBL/GenBank/DDBJ whole genome shotgun (WGS) entry which is preliminary data.</text>
</comment>
<gene>
    <name evidence="1" type="ORF">BIW11_11884</name>
</gene>
<dbReference type="Proteomes" id="UP000192247">
    <property type="component" value="Unassembled WGS sequence"/>
</dbReference>
<reference evidence="1 2" key="1">
    <citation type="journal article" date="2017" name="Gigascience">
        <title>Draft genome of the honey bee ectoparasitic mite, Tropilaelaps mercedesae, is shaped by the parasitic life history.</title>
        <authorList>
            <person name="Dong X."/>
            <person name="Armstrong S.D."/>
            <person name="Xia D."/>
            <person name="Makepeace B.L."/>
            <person name="Darby A.C."/>
            <person name="Kadowaki T."/>
        </authorList>
    </citation>
    <scope>NUCLEOTIDE SEQUENCE [LARGE SCALE GENOMIC DNA]</scope>
    <source>
        <strain evidence="1">Wuxi-XJTLU</strain>
    </source>
</reference>
<evidence type="ECO:0000313" key="2">
    <source>
        <dbReference type="Proteomes" id="UP000192247"/>
    </source>
</evidence>
<name>A0A1V9X9I3_9ACAR</name>
<accession>A0A1V9X9I3</accession>
<dbReference type="STRING" id="418985.A0A1V9X9I3"/>
<dbReference type="InParanoid" id="A0A1V9X9I3"/>
<keyword evidence="2" id="KW-1185">Reference proteome</keyword>
<protein>
    <submittedName>
        <fullName evidence="1">Uncharacterized protein</fullName>
    </submittedName>
</protein>
<organism evidence="1 2">
    <name type="scientific">Tropilaelaps mercedesae</name>
    <dbReference type="NCBI Taxonomy" id="418985"/>
    <lineage>
        <taxon>Eukaryota</taxon>
        <taxon>Metazoa</taxon>
        <taxon>Ecdysozoa</taxon>
        <taxon>Arthropoda</taxon>
        <taxon>Chelicerata</taxon>
        <taxon>Arachnida</taxon>
        <taxon>Acari</taxon>
        <taxon>Parasitiformes</taxon>
        <taxon>Mesostigmata</taxon>
        <taxon>Gamasina</taxon>
        <taxon>Dermanyssoidea</taxon>
        <taxon>Laelapidae</taxon>
        <taxon>Tropilaelaps</taxon>
    </lineage>
</organism>
<proteinExistence type="predicted"/>
<sequence>MVNQHSAKGTPHFEVNVEGISRPSPIYGFNGAGAMSALLNTVSGGLAAVGGGFLLYATMVGIFGENFYNNLSGLPPAGGPGGLFGGFPGQTPPSTVVPDPLQDLTAQSSSQTLTYALPGYPPVQKRTGESETLFNPRNLNSVPKLRASEVRLLRQAMEPFFSSLRSLHEIDFPEEIFRVLNVREFECKQKTICEIEQYISSKGVAGFILNFFSPRIPGMDKYQSAITTALRHQNCGIVYRSCPETLGQRLLRIIGVQ</sequence>
<dbReference type="EMBL" id="MNPL01018661">
    <property type="protein sequence ID" value="OQR70053.1"/>
    <property type="molecule type" value="Genomic_DNA"/>
</dbReference>
<dbReference type="AlphaFoldDB" id="A0A1V9X9I3"/>
<evidence type="ECO:0000313" key="1">
    <source>
        <dbReference type="EMBL" id="OQR70053.1"/>
    </source>
</evidence>
<dbReference type="OrthoDB" id="6423431at2759"/>